<evidence type="ECO:0000256" key="1">
    <source>
        <dbReference type="SAM" id="MobiDB-lite"/>
    </source>
</evidence>
<feature type="region of interest" description="Disordered" evidence="1">
    <location>
        <begin position="131"/>
        <end position="176"/>
    </location>
</feature>
<keyword evidence="3" id="KW-1185">Reference proteome</keyword>
<reference evidence="2 3" key="1">
    <citation type="submission" date="2024-01" db="EMBL/GenBank/DDBJ databases">
        <title>A draft genome for the cacao thread blight pathogen Marasmiellus scandens.</title>
        <authorList>
            <person name="Baruah I.K."/>
            <person name="Leung J."/>
            <person name="Bukari Y."/>
            <person name="Amoako-Attah I."/>
            <person name="Meinhardt L.W."/>
            <person name="Bailey B.A."/>
            <person name="Cohen S.P."/>
        </authorList>
    </citation>
    <scope>NUCLEOTIDE SEQUENCE [LARGE SCALE GENOMIC DNA]</scope>
    <source>
        <strain evidence="2 3">GH-19</strain>
    </source>
</reference>
<evidence type="ECO:0000313" key="2">
    <source>
        <dbReference type="EMBL" id="KAK7454517.1"/>
    </source>
</evidence>
<comment type="caution">
    <text evidence="2">The sequence shown here is derived from an EMBL/GenBank/DDBJ whole genome shotgun (WGS) entry which is preliminary data.</text>
</comment>
<evidence type="ECO:0000313" key="3">
    <source>
        <dbReference type="Proteomes" id="UP001498398"/>
    </source>
</evidence>
<feature type="compositionally biased region" description="Low complexity" evidence="1">
    <location>
        <begin position="141"/>
        <end position="155"/>
    </location>
</feature>
<dbReference type="EMBL" id="JBANRG010000024">
    <property type="protein sequence ID" value="KAK7454517.1"/>
    <property type="molecule type" value="Genomic_DNA"/>
</dbReference>
<gene>
    <name evidence="2" type="ORF">VKT23_011271</name>
</gene>
<dbReference type="Proteomes" id="UP001498398">
    <property type="component" value="Unassembled WGS sequence"/>
</dbReference>
<proteinExistence type="predicted"/>
<protein>
    <submittedName>
        <fullName evidence="2">Uncharacterized protein</fullName>
    </submittedName>
</protein>
<name>A0ABR1J9T7_9AGAR</name>
<sequence>MSSDSFEYHPLFGLVHSAGECQICDAYCQHVSRLKHSTSPSFRRVLDELYSATFTPYFEGLEEGQRRERILHCSHPSDAFRQGVLEGERRAENLTKVIIQERDLAVRSAADLAERLRSLTEIVIVEQPGSDFEVVKPSPSPASTATPSAPISESPKPAPSVQAPTPAPAPLCTDHQDEPNERVLKALRDLMRRAHSGDTEALFRVKAMCREAHATPTEQKTFAQKVILSEWRVPLEIRQASVASGRRPPPRQDDVPGLVNPRLEDGVDVWYNYYCYYKSSLPRGVPQDAAGRPVRSYLSASRTFARLRPPPDTPSPQRMEFITSMIKLFTTPGAYAITLRKERLEIAARKRFRPFVPQPGVAISTDEVAKHFASCGVNLMEARDELEPWAHEYEKTGRPKEVI</sequence>
<accession>A0ABR1J9T7</accession>
<organism evidence="2 3">
    <name type="scientific">Marasmiellus scandens</name>
    <dbReference type="NCBI Taxonomy" id="2682957"/>
    <lineage>
        <taxon>Eukaryota</taxon>
        <taxon>Fungi</taxon>
        <taxon>Dikarya</taxon>
        <taxon>Basidiomycota</taxon>
        <taxon>Agaricomycotina</taxon>
        <taxon>Agaricomycetes</taxon>
        <taxon>Agaricomycetidae</taxon>
        <taxon>Agaricales</taxon>
        <taxon>Marasmiineae</taxon>
        <taxon>Omphalotaceae</taxon>
        <taxon>Marasmiellus</taxon>
    </lineage>
</organism>